<dbReference type="PANTHER" id="PTHR46847">
    <property type="entry name" value="D-ALLOSE-BINDING PERIPLASMIC PROTEIN-RELATED"/>
    <property type="match status" value="1"/>
</dbReference>
<dbReference type="PROSITE" id="PS51257">
    <property type="entry name" value="PROKAR_LIPOPROTEIN"/>
    <property type="match status" value="1"/>
</dbReference>
<feature type="signal peptide" evidence="4">
    <location>
        <begin position="1"/>
        <end position="30"/>
    </location>
</feature>
<evidence type="ECO:0000259" key="5">
    <source>
        <dbReference type="Pfam" id="PF13407"/>
    </source>
</evidence>
<comment type="subcellular location">
    <subcellularLocation>
        <location evidence="1">Cell envelope</location>
    </subcellularLocation>
</comment>
<dbReference type="PANTHER" id="PTHR46847:SF1">
    <property type="entry name" value="D-ALLOSE-BINDING PERIPLASMIC PROTEIN-RELATED"/>
    <property type="match status" value="1"/>
</dbReference>
<evidence type="ECO:0000313" key="6">
    <source>
        <dbReference type="EMBL" id="MFD1717449.1"/>
    </source>
</evidence>
<gene>
    <name evidence="6" type="ORF">ACFSE6_06360</name>
</gene>
<dbReference type="Pfam" id="PF13407">
    <property type="entry name" value="Peripla_BP_4"/>
    <property type="match status" value="1"/>
</dbReference>
<protein>
    <submittedName>
        <fullName evidence="6">Sugar ABC transporter substrate-binding protein</fullName>
    </submittedName>
</protein>
<name>A0ABW4L633_9MICO</name>
<accession>A0ABW4L633</accession>
<evidence type="ECO:0000256" key="2">
    <source>
        <dbReference type="ARBA" id="ARBA00007639"/>
    </source>
</evidence>
<evidence type="ECO:0000256" key="3">
    <source>
        <dbReference type="ARBA" id="ARBA00022729"/>
    </source>
</evidence>
<keyword evidence="7" id="KW-1185">Reference proteome</keyword>
<evidence type="ECO:0000256" key="1">
    <source>
        <dbReference type="ARBA" id="ARBA00004196"/>
    </source>
</evidence>
<sequence length="342" mass="35389">MRPTRTRGRRPGRTPAALTGLALTAALSLAACGGDDAGSGDDGAGGDGGGQHTIAVNLKTLSSPYWLQVAGGVERAAEETGADVSLQGATAETEVQEQIDQVRTAITQQVDALVVAPTQAEQLQPILEQAVDQDIPVLLVDTDIEGWDAKETFVGTDNYQAGVTAGEHILEQQDSGSIALIRGVPGNPSTDSRVEGVIDTLEGSGIEVAADLAANSDRAEGRSVMADILQSNPDVDMVFAANDDMALGALEAIKSADVAMDDITVIGVDGTSDAVDSMLAGELDASIAQNSFDMGRTAVEQAVQLLDGEDIEDRVDTGVTVVTPDNAEEYGQQLEEQEADSP</sequence>
<dbReference type="InterPro" id="IPR028082">
    <property type="entry name" value="Peripla_BP_I"/>
</dbReference>
<comment type="similarity">
    <text evidence="2">Belongs to the bacterial solute-binding protein 2 family.</text>
</comment>
<reference evidence="7" key="1">
    <citation type="journal article" date="2019" name="Int. J. Syst. Evol. Microbiol.">
        <title>The Global Catalogue of Microorganisms (GCM) 10K type strain sequencing project: providing services to taxonomists for standard genome sequencing and annotation.</title>
        <authorList>
            <consortium name="The Broad Institute Genomics Platform"/>
            <consortium name="The Broad Institute Genome Sequencing Center for Infectious Disease"/>
            <person name="Wu L."/>
            <person name="Ma J."/>
        </authorList>
    </citation>
    <scope>NUCLEOTIDE SEQUENCE [LARGE SCALE GENOMIC DNA]</scope>
    <source>
        <strain evidence="7">JCM 17130</strain>
    </source>
</reference>
<keyword evidence="3 4" id="KW-0732">Signal</keyword>
<feature type="domain" description="Periplasmic binding protein" evidence="5">
    <location>
        <begin position="54"/>
        <end position="309"/>
    </location>
</feature>
<dbReference type="InterPro" id="IPR025997">
    <property type="entry name" value="SBP_2_dom"/>
</dbReference>
<proteinExistence type="inferred from homology"/>
<evidence type="ECO:0000256" key="4">
    <source>
        <dbReference type="SAM" id="SignalP"/>
    </source>
</evidence>
<dbReference type="CDD" id="cd01536">
    <property type="entry name" value="PBP1_ABC_sugar_binding-like"/>
    <property type="match status" value="1"/>
</dbReference>
<dbReference type="Gene3D" id="3.40.50.2300">
    <property type="match status" value="2"/>
</dbReference>
<dbReference type="Proteomes" id="UP001597277">
    <property type="component" value="Unassembled WGS sequence"/>
</dbReference>
<dbReference type="RefSeq" id="WP_388003700.1">
    <property type="nucleotide sequence ID" value="NZ_JBHUEE010000002.1"/>
</dbReference>
<organism evidence="6 7">
    <name type="scientific">Georgenia deserti</name>
    <dbReference type="NCBI Taxonomy" id="2093781"/>
    <lineage>
        <taxon>Bacteria</taxon>
        <taxon>Bacillati</taxon>
        <taxon>Actinomycetota</taxon>
        <taxon>Actinomycetes</taxon>
        <taxon>Micrococcales</taxon>
        <taxon>Bogoriellaceae</taxon>
        <taxon>Georgenia</taxon>
    </lineage>
</organism>
<dbReference type="SUPFAM" id="SSF53822">
    <property type="entry name" value="Periplasmic binding protein-like I"/>
    <property type="match status" value="1"/>
</dbReference>
<dbReference type="EMBL" id="JBHUEE010000002">
    <property type="protein sequence ID" value="MFD1717449.1"/>
    <property type="molecule type" value="Genomic_DNA"/>
</dbReference>
<evidence type="ECO:0000313" key="7">
    <source>
        <dbReference type="Proteomes" id="UP001597277"/>
    </source>
</evidence>
<feature type="chain" id="PRO_5046676058" evidence="4">
    <location>
        <begin position="31"/>
        <end position="342"/>
    </location>
</feature>
<comment type="caution">
    <text evidence="6">The sequence shown here is derived from an EMBL/GenBank/DDBJ whole genome shotgun (WGS) entry which is preliminary data.</text>
</comment>